<reference evidence="1 2" key="1">
    <citation type="submission" date="2021-06" db="EMBL/GenBank/DDBJ databases">
        <authorList>
            <person name="Palmer J.M."/>
        </authorList>
    </citation>
    <scope>NUCLEOTIDE SEQUENCE [LARGE SCALE GENOMIC DNA]</scope>
    <source>
        <strain evidence="1 2">CL_MEX2019</strain>
        <tissue evidence="1">Muscle</tissue>
    </source>
</reference>
<proteinExistence type="predicted"/>
<name>A0ABU7CQR1_9TELE</name>
<sequence>MMNIVERIKDKCFSNNSIDCKPLLLFKKIQNKLKLQAALKALAPQCNSACAATVGAWHRLLHATDDPAAQFCTSPVGGSMSRLVSPLQHAQKLTILITFNPQCLNYILTKYEASSSKSLGGVC</sequence>
<dbReference type="EMBL" id="JAHUTJ010000492">
    <property type="protein sequence ID" value="MED6263814.1"/>
    <property type="molecule type" value="Genomic_DNA"/>
</dbReference>
<dbReference type="Proteomes" id="UP001352852">
    <property type="component" value="Unassembled WGS sequence"/>
</dbReference>
<keyword evidence="2" id="KW-1185">Reference proteome</keyword>
<accession>A0ABU7CQR1</accession>
<organism evidence="1 2">
    <name type="scientific">Characodon lateralis</name>
    <dbReference type="NCBI Taxonomy" id="208331"/>
    <lineage>
        <taxon>Eukaryota</taxon>
        <taxon>Metazoa</taxon>
        <taxon>Chordata</taxon>
        <taxon>Craniata</taxon>
        <taxon>Vertebrata</taxon>
        <taxon>Euteleostomi</taxon>
        <taxon>Actinopterygii</taxon>
        <taxon>Neopterygii</taxon>
        <taxon>Teleostei</taxon>
        <taxon>Neoteleostei</taxon>
        <taxon>Acanthomorphata</taxon>
        <taxon>Ovalentaria</taxon>
        <taxon>Atherinomorphae</taxon>
        <taxon>Cyprinodontiformes</taxon>
        <taxon>Goodeidae</taxon>
        <taxon>Characodon</taxon>
    </lineage>
</organism>
<protein>
    <submittedName>
        <fullName evidence="1">Uncharacterized protein</fullName>
    </submittedName>
</protein>
<gene>
    <name evidence="1" type="ORF">CHARACLAT_008471</name>
</gene>
<evidence type="ECO:0000313" key="2">
    <source>
        <dbReference type="Proteomes" id="UP001352852"/>
    </source>
</evidence>
<evidence type="ECO:0000313" key="1">
    <source>
        <dbReference type="EMBL" id="MED6263814.1"/>
    </source>
</evidence>
<comment type="caution">
    <text evidence="1">The sequence shown here is derived from an EMBL/GenBank/DDBJ whole genome shotgun (WGS) entry which is preliminary data.</text>
</comment>